<evidence type="ECO:0000313" key="3">
    <source>
        <dbReference type="Proteomes" id="UP000295818"/>
    </source>
</evidence>
<keyword evidence="1" id="KW-1133">Transmembrane helix</keyword>
<evidence type="ECO:0008006" key="4">
    <source>
        <dbReference type="Google" id="ProtNLM"/>
    </source>
</evidence>
<gene>
    <name evidence="2" type="ORF">EV644_13265</name>
</gene>
<feature type="transmembrane region" description="Helical" evidence="1">
    <location>
        <begin position="96"/>
        <end position="114"/>
    </location>
</feature>
<keyword evidence="1" id="KW-0472">Membrane</keyword>
<dbReference type="Proteomes" id="UP000295818">
    <property type="component" value="Unassembled WGS sequence"/>
</dbReference>
<sequence>MPNDLSEAQGSQRKATWSVPTVVIAIATANNGVAWLRADERDGIVQVVTLLVGLLVGAVWQRFDARDVISRLAVFAVLLLLLASFTLIPRQGAHPYPLMAAIGLVSGVLLQGWWSEFRTREARTTTRSPSL</sequence>
<keyword evidence="3" id="KW-1185">Reference proteome</keyword>
<dbReference type="RefSeq" id="WP_132196419.1">
    <property type="nucleotide sequence ID" value="NZ_SLWM01000032.1"/>
</dbReference>
<accession>A0ABY2BA15</accession>
<proteinExistence type="predicted"/>
<evidence type="ECO:0000256" key="1">
    <source>
        <dbReference type="SAM" id="Phobius"/>
    </source>
</evidence>
<keyword evidence="1" id="KW-0812">Transmembrane</keyword>
<feature type="transmembrane region" description="Helical" evidence="1">
    <location>
        <begin position="72"/>
        <end position="90"/>
    </location>
</feature>
<organism evidence="2 3">
    <name type="scientific">Kribbella orskensis</name>
    <dbReference type="NCBI Taxonomy" id="2512216"/>
    <lineage>
        <taxon>Bacteria</taxon>
        <taxon>Bacillati</taxon>
        <taxon>Actinomycetota</taxon>
        <taxon>Actinomycetes</taxon>
        <taxon>Propionibacteriales</taxon>
        <taxon>Kribbellaceae</taxon>
        <taxon>Kribbella</taxon>
    </lineage>
</organism>
<feature type="transmembrane region" description="Helical" evidence="1">
    <location>
        <begin position="43"/>
        <end position="60"/>
    </location>
</feature>
<evidence type="ECO:0000313" key="2">
    <source>
        <dbReference type="EMBL" id="TCO11334.1"/>
    </source>
</evidence>
<dbReference type="EMBL" id="SLWM01000032">
    <property type="protein sequence ID" value="TCO11334.1"/>
    <property type="molecule type" value="Genomic_DNA"/>
</dbReference>
<reference evidence="2 3" key="1">
    <citation type="journal article" date="2015" name="Stand. Genomic Sci.">
        <title>Genomic Encyclopedia of Bacterial and Archaeal Type Strains, Phase III: the genomes of soil and plant-associated and newly described type strains.</title>
        <authorList>
            <person name="Whitman W.B."/>
            <person name="Woyke T."/>
            <person name="Klenk H.P."/>
            <person name="Zhou Y."/>
            <person name="Lilburn T.G."/>
            <person name="Beck B.J."/>
            <person name="De Vos P."/>
            <person name="Vandamme P."/>
            <person name="Eisen J.A."/>
            <person name="Garrity G."/>
            <person name="Hugenholtz P."/>
            <person name="Kyrpides N.C."/>
        </authorList>
    </citation>
    <scope>NUCLEOTIDE SEQUENCE [LARGE SCALE GENOMIC DNA]</scope>
    <source>
        <strain evidence="2 3">VKM Ac-2538</strain>
    </source>
</reference>
<comment type="caution">
    <text evidence="2">The sequence shown here is derived from an EMBL/GenBank/DDBJ whole genome shotgun (WGS) entry which is preliminary data.</text>
</comment>
<name>A0ABY2BA15_9ACTN</name>
<protein>
    <recommendedName>
        <fullName evidence="4">SPW repeat-containing protein</fullName>
    </recommendedName>
</protein>